<dbReference type="eggNOG" id="ENOG502QU5B">
    <property type="taxonomic scope" value="Eukaryota"/>
</dbReference>
<evidence type="ECO:0000256" key="2">
    <source>
        <dbReference type="SAM" id="Phobius"/>
    </source>
</evidence>
<feature type="compositionally biased region" description="Polar residues" evidence="1">
    <location>
        <begin position="85"/>
        <end position="98"/>
    </location>
</feature>
<dbReference type="RefSeq" id="XP_003669665.1">
    <property type="nucleotide sequence ID" value="XM_003669617.1"/>
</dbReference>
<dbReference type="PANTHER" id="PTHR28258:SF1">
    <property type="entry name" value="VACUOLAR SEGREGATION PROTEIN 7"/>
    <property type="match status" value="1"/>
</dbReference>
<feature type="compositionally biased region" description="Polar residues" evidence="1">
    <location>
        <begin position="217"/>
        <end position="227"/>
    </location>
</feature>
<keyword evidence="2" id="KW-0812">Transmembrane</keyword>
<feature type="compositionally biased region" description="Polar residues" evidence="1">
    <location>
        <begin position="628"/>
        <end position="651"/>
    </location>
</feature>
<evidence type="ECO:0000256" key="1">
    <source>
        <dbReference type="SAM" id="MobiDB-lite"/>
    </source>
</evidence>
<dbReference type="PANTHER" id="PTHR28258">
    <property type="entry name" value="VACUOLAR SEGREGATION PROTEIN 7"/>
    <property type="match status" value="1"/>
</dbReference>
<feature type="compositionally biased region" description="Basic and acidic residues" evidence="1">
    <location>
        <begin position="1137"/>
        <end position="1147"/>
    </location>
</feature>
<dbReference type="STRING" id="1071378.G0W9G1"/>
<dbReference type="HOGENOM" id="CLU_006002_0_0_1"/>
<feature type="compositionally biased region" description="Low complexity" evidence="1">
    <location>
        <begin position="593"/>
        <end position="627"/>
    </location>
</feature>
<evidence type="ECO:0000313" key="4">
    <source>
        <dbReference type="Proteomes" id="UP000000689"/>
    </source>
</evidence>
<accession>G0W9G1</accession>
<feature type="region of interest" description="Disordered" evidence="1">
    <location>
        <begin position="38"/>
        <end position="136"/>
    </location>
</feature>
<feature type="region of interest" description="Disordered" evidence="1">
    <location>
        <begin position="549"/>
        <end position="651"/>
    </location>
</feature>
<sequence>MNADDLKFTVETETVETPALDLPIPLNNNPSTLLLSNKNEQQQQQQQQQQQPQQSVHRELSHTEILNNSHKNNSSPSSKVRPEIVSSTQQMQRPSPLSNIIIDGSTHDNIDSLMRSSSTIGRSSERVHVDNDTNINNKSLKNREFTDEIREPNHLIDNNPLSSHLSHQPLKNKKSSLLVGSSYGLPSMTTDISRIDSTKGTLGNNAKPRAPMAEIHNSGNDRNTNNAIRENHTSLSNANLISRSESVTSMSQPNKLTASLLPEKSSIHSGPNSNAMGTKIVSSAKIIDRPSLPLRNSRELLLSATVKADGSDHSSLAIDNGVRHEASITAGSEIKLKKDTDNLGSVSIRKTVSQDKGIEPNEIIETQQHDVSQKPTKTDFFAAKLASAVGDNEVSDSEETFVYESAANSTKNAIFPNSNGELLAHQQQQQVSENRSHGITPKMSVPILNNNKKLLSRLKNTRHISTGGIPTTSLAALAPLNAQNVEYDHSGIVQAQPHSVLQNPLKAGANSNNQDDLESFTSYERQQQQTNRTKIDRQSINSYNLEQQQLLERSPNRRLNGSVSTTDGLVMPSSSFLPQATGMISSPSIPRRNMNGNTNNNYSMNNINNSDNTNTTNNNNNNNNNNNIQSKTYGTSMNATLSNPTQRKSSITRHTANLPKQQEGISASGSKRKLRTTVSKIFDADGAPPLRRYSGVPDNVNLEDYIEQSDEYHIPNSIKMNSYIAPKGTQIGQDEYRRSSTHTYTSDYDYNNNIKPSNNMNANSNGNGNFFNEPGAIKEENEEDLSINSNKKESMNFNHPNNNSNLEQMLDDDDEMVPDDDRSMFYYSHRDDLEARPHIADYRNDFVDDEEDVGEDHDPLSHNNHVNNQNHPLYYDNGYTTEINNGRRSFKHTSYYDPTLSPTFFQHQQLPQQHNLTLTGAQSQHNAGFLATHPQQQQQQLQPNINENTPLRPKNRPARNGFSYSPHNFNTKKSSWSKIKNCVYFTFVVISLLTVGFILGFLLATNKELQGIDIVVMDNIISSSDELVFDVTVSAFNPGFFSITIRDIDIDVFARSSFINKEYYVDGKSSGNNNKNMETTILLGTIYSLETPLQFQGGFFNRNYDVSRSSIKILHPGSNDAKHNGGSGGNDEDDNDDRDKQGAKQEKGLSISRNGWFAGGDDNDDDHDDHDDSKKWKTLIQHDYELIIRGNMKYRIPFFNNEKSVAVQKSEEVPLKTKRMGMQT</sequence>
<dbReference type="GO" id="GO:0000011">
    <property type="term" value="P:vacuole inheritance"/>
    <property type="evidence" value="ECO:0007669"/>
    <property type="project" value="TreeGrafter"/>
</dbReference>
<dbReference type="GO" id="GO:0000329">
    <property type="term" value="C:fungal-type vacuole membrane"/>
    <property type="evidence" value="ECO:0007669"/>
    <property type="project" value="TreeGrafter"/>
</dbReference>
<dbReference type="OrthoDB" id="1204at2759"/>
<dbReference type="GeneID" id="11495232"/>
<feature type="compositionally biased region" description="Polar residues" evidence="1">
    <location>
        <begin position="549"/>
        <end position="588"/>
    </location>
</feature>
<dbReference type="GO" id="GO:0010513">
    <property type="term" value="P:positive regulation of phosphatidylinositol biosynthetic process"/>
    <property type="evidence" value="ECO:0007669"/>
    <property type="project" value="TreeGrafter"/>
</dbReference>
<name>G0W9G1_NAUDC</name>
<feature type="region of interest" description="Disordered" evidence="1">
    <location>
        <begin position="946"/>
        <end position="966"/>
    </location>
</feature>
<dbReference type="AlphaFoldDB" id="G0W9G1"/>
<keyword evidence="4" id="KW-1185">Reference proteome</keyword>
<reference evidence="3 4" key="1">
    <citation type="journal article" date="2011" name="Proc. Natl. Acad. Sci. U.S.A.">
        <title>Evolutionary erosion of yeast sex chromosomes by mating-type switching accidents.</title>
        <authorList>
            <person name="Gordon J.L."/>
            <person name="Armisen D."/>
            <person name="Proux-Wera E."/>
            <person name="Oheigeartaigh S.S."/>
            <person name="Byrne K.P."/>
            <person name="Wolfe K.H."/>
        </authorList>
    </citation>
    <scope>NUCLEOTIDE SEQUENCE [LARGE SCALE GENOMIC DNA]</scope>
    <source>
        <strain evidence="4">ATCC 10597 / BCRC 20456 / CBS 421 / NBRC 0211 / NRRL Y-12639</strain>
    </source>
</reference>
<feature type="transmembrane region" description="Helical" evidence="2">
    <location>
        <begin position="983"/>
        <end position="1004"/>
    </location>
</feature>
<gene>
    <name evidence="3" type="primary">NDAI0D01090</name>
    <name evidence="3" type="ordered locus">NDAI_0D01090</name>
</gene>
<dbReference type="InterPro" id="IPR024260">
    <property type="entry name" value="Vac7"/>
</dbReference>
<feature type="region of interest" description="Disordered" evidence="1">
    <location>
        <begin position="1115"/>
        <end position="1172"/>
    </location>
</feature>
<dbReference type="Pfam" id="PF12751">
    <property type="entry name" value="Vac7"/>
    <property type="match status" value="2"/>
</dbReference>
<proteinExistence type="predicted"/>
<dbReference type="KEGG" id="ndi:NDAI_0D01090"/>
<protein>
    <recommendedName>
        <fullName evidence="5">Vacuolar segregation protein 7</fullName>
    </recommendedName>
</protein>
<evidence type="ECO:0008006" key="5">
    <source>
        <dbReference type="Google" id="ProtNLM"/>
    </source>
</evidence>
<dbReference type="EMBL" id="HE580270">
    <property type="protein sequence ID" value="CCD24422.1"/>
    <property type="molecule type" value="Genomic_DNA"/>
</dbReference>
<feature type="compositionally biased region" description="Low complexity" evidence="1">
    <location>
        <begin position="38"/>
        <end position="54"/>
    </location>
</feature>
<dbReference type="OMA" id="NINDSHT"/>
<organism evidence="3 4">
    <name type="scientific">Naumovozyma dairenensis (strain ATCC 10597 / BCRC 20456 / CBS 421 / NBRC 0211 / NRRL Y-12639)</name>
    <name type="common">Saccharomyces dairenensis</name>
    <dbReference type="NCBI Taxonomy" id="1071378"/>
    <lineage>
        <taxon>Eukaryota</taxon>
        <taxon>Fungi</taxon>
        <taxon>Dikarya</taxon>
        <taxon>Ascomycota</taxon>
        <taxon>Saccharomycotina</taxon>
        <taxon>Saccharomycetes</taxon>
        <taxon>Saccharomycetales</taxon>
        <taxon>Saccharomycetaceae</taxon>
        <taxon>Naumovozyma</taxon>
    </lineage>
</organism>
<feature type="compositionally biased region" description="Low complexity" evidence="1">
    <location>
        <begin position="67"/>
        <end position="79"/>
    </location>
</feature>
<keyword evidence="2" id="KW-1133">Transmembrane helix</keyword>
<dbReference type="GO" id="GO:0070772">
    <property type="term" value="C:PAS complex"/>
    <property type="evidence" value="ECO:0007669"/>
    <property type="project" value="TreeGrafter"/>
</dbReference>
<feature type="region of interest" description="Disordered" evidence="1">
    <location>
        <begin position="194"/>
        <end position="227"/>
    </location>
</feature>
<keyword evidence="2" id="KW-0472">Membrane</keyword>
<dbReference type="GO" id="GO:1903778">
    <property type="term" value="P:protein localization to vacuolar membrane"/>
    <property type="evidence" value="ECO:0007669"/>
    <property type="project" value="TreeGrafter"/>
</dbReference>
<dbReference type="Proteomes" id="UP000000689">
    <property type="component" value="Chromosome 4"/>
</dbReference>
<evidence type="ECO:0000313" key="3">
    <source>
        <dbReference type="EMBL" id="CCD24422.1"/>
    </source>
</evidence>